<reference evidence="2" key="1">
    <citation type="journal article" date="2019" name="Int. J. Syst. Evol. Microbiol.">
        <title>The Global Catalogue of Microorganisms (GCM) 10K type strain sequencing project: providing services to taxonomists for standard genome sequencing and annotation.</title>
        <authorList>
            <consortium name="The Broad Institute Genomics Platform"/>
            <consortium name="The Broad Institute Genome Sequencing Center for Infectious Disease"/>
            <person name="Wu L."/>
            <person name="Ma J."/>
        </authorList>
    </citation>
    <scope>NUCLEOTIDE SEQUENCE [LARGE SCALE GENOMIC DNA]</scope>
    <source>
        <strain evidence="2">CGMCC 4.7317</strain>
    </source>
</reference>
<name>A0ABW1SYN9_9ACTN</name>
<dbReference type="GO" id="GO:0003677">
    <property type="term" value="F:DNA binding"/>
    <property type="evidence" value="ECO:0007669"/>
    <property type="project" value="UniProtKB-KW"/>
</dbReference>
<gene>
    <name evidence="1" type="ORF">ACFQGU_05775</name>
</gene>
<dbReference type="EMBL" id="JBHSTI010000008">
    <property type="protein sequence ID" value="MFC6237376.1"/>
    <property type="molecule type" value="Genomic_DNA"/>
</dbReference>
<keyword evidence="2" id="KW-1185">Reference proteome</keyword>
<protein>
    <submittedName>
        <fullName evidence="1">MmcQ/YjbR family DNA-binding protein</fullName>
    </submittedName>
</protein>
<evidence type="ECO:0000313" key="1">
    <source>
        <dbReference type="EMBL" id="MFC6237376.1"/>
    </source>
</evidence>
<dbReference type="Proteomes" id="UP001596138">
    <property type="component" value="Unassembled WGS sequence"/>
</dbReference>
<accession>A0ABW1SYN9</accession>
<comment type="caution">
    <text evidence="1">The sequence shown here is derived from an EMBL/GenBank/DDBJ whole genome shotgun (WGS) entry which is preliminary data.</text>
</comment>
<dbReference type="RefSeq" id="WP_386764619.1">
    <property type="nucleotide sequence ID" value="NZ_JBHSTI010000008.1"/>
</dbReference>
<evidence type="ECO:0000313" key="2">
    <source>
        <dbReference type="Proteomes" id="UP001596138"/>
    </source>
</evidence>
<proteinExistence type="predicted"/>
<keyword evidence="1" id="KW-0238">DNA-binding</keyword>
<organism evidence="1 2">
    <name type="scientific">Longivirga aurantiaca</name>
    <dbReference type="NCBI Taxonomy" id="1837743"/>
    <lineage>
        <taxon>Bacteria</taxon>
        <taxon>Bacillati</taxon>
        <taxon>Actinomycetota</taxon>
        <taxon>Actinomycetes</taxon>
        <taxon>Sporichthyales</taxon>
        <taxon>Sporichthyaceae</taxon>
        <taxon>Longivirga</taxon>
    </lineage>
</organism>
<sequence length="138" mass="15509">MATWEDVERIALSLPLVHEKDAGTGFEGWRVWKIEGASGRQVVWERPMRPSDLKVLGDAAPTKESIAVRVPDFETKAQRIAEIAACFDIPHFATYTGLLVILEDVDVADLQELVEESWLVVAPKRAARQWLIDRNPTS</sequence>